<dbReference type="Gene3D" id="1.10.10.460">
    <property type="entry name" value="Ribonuclease hii. Domain 2"/>
    <property type="match status" value="1"/>
</dbReference>
<dbReference type="AlphaFoldDB" id="A0A7J6MQ04"/>
<reference evidence="12 13" key="1">
    <citation type="submission" date="2020-04" db="EMBL/GenBank/DDBJ databases">
        <title>Perkinsus olseni comparative genomics.</title>
        <authorList>
            <person name="Bogema D.R."/>
        </authorList>
    </citation>
    <scope>NUCLEOTIDE SEQUENCE [LARGE SCALE GENOMIC DNA]</scope>
    <source>
        <strain evidence="12">ATCC PRA-31</strain>
    </source>
</reference>
<dbReference type="Gene3D" id="3.30.420.10">
    <property type="entry name" value="Ribonuclease H-like superfamily/Ribonuclease H"/>
    <property type="match status" value="1"/>
</dbReference>
<dbReference type="GO" id="GO:0032299">
    <property type="term" value="C:ribonuclease H2 complex"/>
    <property type="evidence" value="ECO:0007669"/>
    <property type="project" value="TreeGrafter"/>
</dbReference>
<evidence type="ECO:0000256" key="2">
    <source>
        <dbReference type="ARBA" id="ARBA00001946"/>
    </source>
</evidence>
<feature type="binding site" evidence="8">
    <location>
        <position position="49"/>
    </location>
    <ligand>
        <name>a divalent metal cation</name>
        <dbReference type="ChEBI" id="CHEBI:60240"/>
    </ligand>
</feature>
<organism evidence="12 13">
    <name type="scientific">Perkinsus olseni</name>
    <name type="common">Perkinsus atlanticus</name>
    <dbReference type="NCBI Taxonomy" id="32597"/>
    <lineage>
        <taxon>Eukaryota</taxon>
        <taxon>Sar</taxon>
        <taxon>Alveolata</taxon>
        <taxon>Perkinsozoa</taxon>
        <taxon>Perkinsea</taxon>
        <taxon>Perkinsida</taxon>
        <taxon>Perkinsidae</taxon>
        <taxon>Perkinsus</taxon>
    </lineage>
</organism>
<evidence type="ECO:0000256" key="9">
    <source>
        <dbReference type="RuleBase" id="RU003515"/>
    </source>
</evidence>
<dbReference type="PANTHER" id="PTHR10954:SF7">
    <property type="entry name" value="RIBONUCLEASE H2 SUBUNIT A"/>
    <property type="match status" value="1"/>
</dbReference>
<dbReference type="InterPro" id="IPR024567">
    <property type="entry name" value="RNase_HII/HIII_dom"/>
</dbReference>
<evidence type="ECO:0000256" key="4">
    <source>
        <dbReference type="ARBA" id="ARBA00022722"/>
    </source>
</evidence>
<dbReference type="SUPFAM" id="SSF53098">
    <property type="entry name" value="Ribonuclease H-like"/>
    <property type="match status" value="1"/>
</dbReference>
<dbReference type="GO" id="GO:0046872">
    <property type="term" value="F:metal ion binding"/>
    <property type="evidence" value="ECO:0007669"/>
    <property type="project" value="UniProtKB-KW"/>
</dbReference>
<dbReference type="InterPro" id="IPR004649">
    <property type="entry name" value="RNase_H2_suA"/>
</dbReference>
<feature type="domain" description="RNase H type-2" evidence="11">
    <location>
        <begin position="43"/>
        <end position="277"/>
    </location>
</feature>
<evidence type="ECO:0000256" key="6">
    <source>
        <dbReference type="ARBA" id="ARBA00022759"/>
    </source>
</evidence>
<evidence type="ECO:0000313" key="13">
    <source>
        <dbReference type="Proteomes" id="UP000572268"/>
    </source>
</evidence>
<dbReference type="Proteomes" id="UP000572268">
    <property type="component" value="Unassembled WGS sequence"/>
</dbReference>
<dbReference type="GO" id="GO:0004523">
    <property type="term" value="F:RNA-DNA hybrid ribonuclease activity"/>
    <property type="evidence" value="ECO:0007669"/>
    <property type="project" value="UniProtKB-UniRule"/>
</dbReference>
<dbReference type="EMBL" id="JABANN010000060">
    <property type="protein sequence ID" value="KAF4673041.1"/>
    <property type="molecule type" value="Genomic_DNA"/>
</dbReference>
<evidence type="ECO:0000256" key="5">
    <source>
        <dbReference type="ARBA" id="ARBA00022723"/>
    </source>
</evidence>
<feature type="binding site" evidence="8">
    <location>
        <position position="50"/>
    </location>
    <ligand>
        <name>a divalent metal cation</name>
        <dbReference type="ChEBI" id="CHEBI:60240"/>
    </ligand>
</feature>
<keyword evidence="6 8" id="KW-0255">Endonuclease</keyword>
<keyword evidence="7 8" id="KW-0378">Hydrolase</keyword>
<dbReference type="NCBIfam" id="TIGR00729">
    <property type="entry name" value="ribonuclease HII"/>
    <property type="match status" value="1"/>
</dbReference>
<dbReference type="InterPro" id="IPR001352">
    <property type="entry name" value="RNase_HII/HIII"/>
</dbReference>
<dbReference type="InterPro" id="IPR023160">
    <property type="entry name" value="RNase_HII_hlx-loop-hlx_cap_dom"/>
</dbReference>
<evidence type="ECO:0000256" key="8">
    <source>
        <dbReference type="PROSITE-ProRule" id="PRU01319"/>
    </source>
</evidence>
<dbReference type="PROSITE" id="PS51975">
    <property type="entry name" value="RNASE_H_2"/>
    <property type="match status" value="1"/>
</dbReference>
<proteinExistence type="inferred from homology"/>
<evidence type="ECO:0000256" key="1">
    <source>
        <dbReference type="ARBA" id="ARBA00000077"/>
    </source>
</evidence>
<comment type="cofactor">
    <cofactor evidence="8">
        <name>Mn(2+)</name>
        <dbReference type="ChEBI" id="CHEBI:29035"/>
    </cofactor>
    <cofactor evidence="8">
        <name>Mg(2+)</name>
        <dbReference type="ChEBI" id="CHEBI:18420"/>
    </cofactor>
    <text evidence="8">Manganese or magnesium. Binds 1 divalent metal ion per monomer in the absence of substrate. May bind a second metal ion after substrate binding.</text>
</comment>
<feature type="region of interest" description="Disordered" evidence="10">
    <location>
        <begin position="295"/>
        <end position="319"/>
    </location>
</feature>
<comment type="catalytic activity">
    <reaction evidence="1 8 9">
        <text>Endonucleolytic cleavage to 5'-phosphomonoester.</text>
        <dbReference type="EC" id="3.1.26.4"/>
    </reaction>
</comment>
<evidence type="ECO:0000313" key="12">
    <source>
        <dbReference type="EMBL" id="KAF4673041.1"/>
    </source>
</evidence>
<comment type="caution">
    <text evidence="12">The sequence shown here is derived from an EMBL/GenBank/DDBJ whole genome shotgun (WGS) entry which is preliminary data.</text>
</comment>
<dbReference type="CDD" id="cd07181">
    <property type="entry name" value="RNase_HII_eukaryota_like"/>
    <property type="match status" value="1"/>
</dbReference>
<gene>
    <name evidence="12" type="primary">RNASEH2A</name>
    <name evidence="12" type="ORF">FOL46_007981</name>
</gene>
<dbReference type="InterPro" id="IPR036397">
    <property type="entry name" value="RNaseH_sf"/>
</dbReference>
<dbReference type="PANTHER" id="PTHR10954">
    <property type="entry name" value="RIBONUCLEASE H2 SUBUNIT A"/>
    <property type="match status" value="1"/>
</dbReference>
<dbReference type="GO" id="GO:0006298">
    <property type="term" value="P:mismatch repair"/>
    <property type="evidence" value="ECO:0007669"/>
    <property type="project" value="TreeGrafter"/>
</dbReference>
<evidence type="ECO:0000256" key="3">
    <source>
        <dbReference type="ARBA" id="ARBA00007058"/>
    </source>
</evidence>
<evidence type="ECO:0000256" key="7">
    <source>
        <dbReference type="ARBA" id="ARBA00022801"/>
    </source>
</evidence>
<dbReference type="Pfam" id="PF01351">
    <property type="entry name" value="RNase_HII"/>
    <property type="match status" value="1"/>
</dbReference>
<accession>A0A7J6MQ04</accession>
<name>A0A7J6MQ04_PEROL</name>
<evidence type="ECO:0000259" key="11">
    <source>
        <dbReference type="PROSITE" id="PS51975"/>
    </source>
</evidence>
<comment type="cofactor">
    <cofactor evidence="2">
        <name>Mg(2+)</name>
        <dbReference type="ChEBI" id="CHEBI:18420"/>
    </cofactor>
</comment>
<dbReference type="FunFam" id="1.10.10.460:FF:000001">
    <property type="entry name" value="Ribonuclease"/>
    <property type="match status" value="1"/>
</dbReference>
<comment type="function">
    <text evidence="9">Endonuclease that specifically degrades the RNA of RNA-DNA hybrids.</text>
</comment>
<sequence length="349" mass="39039">MSSEIDSGSSALSHLPQDVVRRGGIYAQLQCCRSSSKDGEPRRYQLGIDEAGRGPVFGPMVYGAAISEVGKSDALGRMRFNDSKQLTEAERSKLFEDIHKEAVQDDGVLGFAVHVLSAHEISTKMLRRNKVNLNRISHDTAIGLIEHALSEGINIKEVYVDTVGDPDRYQSKLSSIFKRRGVDTIVVCKKADAIYPICSAASICAKVVRDRLVEVSYYPEAESVASECRSIKVGSGYPGDAQTVEWMEKAMDPVFLFPRQIRFSWSTIEEMEKKRAIEFDWHEDPDGIRERYEIGRDVSSGNDENVSGGNNSRRLSQPSLQSMFNAAKRPRRKVFANRGLIIEDNREEL</sequence>
<dbReference type="GO" id="GO:0043137">
    <property type="term" value="P:DNA replication, removal of RNA primer"/>
    <property type="evidence" value="ECO:0007669"/>
    <property type="project" value="TreeGrafter"/>
</dbReference>
<feature type="binding site" evidence="8">
    <location>
        <position position="161"/>
    </location>
    <ligand>
        <name>a divalent metal cation</name>
        <dbReference type="ChEBI" id="CHEBI:60240"/>
    </ligand>
</feature>
<dbReference type="GO" id="GO:0003723">
    <property type="term" value="F:RNA binding"/>
    <property type="evidence" value="ECO:0007669"/>
    <property type="project" value="UniProtKB-UniRule"/>
</dbReference>
<dbReference type="FunFam" id="3.30.420.10:FF:000016">
    <property type="entry name" value="Ribonuclease"/>
    <property type="match status" value="1"/>
</dbReference>
<keyword evidence="5 8" id="KW-0479">Metal-binding</keyword>
<evidence type="ECO:0000256" key="10">
    <source>
        <dbReference type="SAM" id="MobiDB-lite"/>
    </source>
</evidence>
<dbReference type="InterPro" id="IPR012337">
    <property type="entry name" value="RNaseH-like_sf"/>
</dbReference>
<dbReference type="EC" id="3.1.26.4" evidence="9"/>
<keyword evidence="4 8" id="KW-0540">Nuclease</keyword>
<comment type="similarity">
    <text evidence="3">Belongs to the RNase HII family. Eukaryotic subfamily.</text>
</comment>
<protein>
    <recommendedName>
        <fullName evidence="9">Ribonuclease</fullName>
        <ecNumber evidence="9">3.1.26.4</ecNumber>
    </recommendedName>
</protein>
<feature type="compositionally biased region" description="Polar residues" evidence="10">
    <location>
        <begin position="299"/>
        <end position="319"/>
    </location>
</feature>